<evidence type="ECO:0000313" key="10">
    <source>
        <dbReference type="Proteomes" id="UP001234880"/>
    </source>
</evidence>
<dbReference type="InterPro" id="IPR036008">
    <property type="entry name" value="Aconitase_4Fe-4S_dom"/>
</dbReference>
<dbReference type="PRINTS" id="PR00415">
    <property type="entry name" value="ACONITASE"/>
</dbReference>
<dbReference type="NCBIfam" id="TIGR01341">
    <property type="entry name" value="aconitase_1"/>
    <property type="match status" value="1"/>
</dbReference>
<dbReference type="InterPro" id="IPR001030">
    <property type="entry name" value="Acoase/IPM_deHydtase_lsu_aba"/>
</dbReference>
<dbReference type="RefSeq" id="WP_060951125.1">
    <property type="nucleotide sequence ID" value="NZ_JAURUE010000002.1"/>
</dbReference>
<reference evidence="9 10" key="1">
    <citation type="submission" date="2023-07" db="EMBL/GenBank/DDBJ databases">
        <title>Sequencing the genomes of 1000 actinobacteria strains.</title>
        <authorList>
            <person name="Klenk H.-P."/>
        </authorList>
    </citation>
    <scope>NUCLEOTIDE SEQUENCE [LARGE SCALE GENOMIC DNA]</scope>
    <source>
        <strain evidence="9 10">DSM 41600</strain>
    </source>
</reference>
<evidence type="ECO:0000256" key="2">
    <source>
        <dbReference type="ARBA" id="ARBA00007185"/>
    </source>
</evidence>
<protein>
    <recommendedName>
        <fullName evidence="6">Aconitate hydratase</fullName>
        <shortName evidence="6">Aconitase</shortName>
        <ecNumber evidence="6">4.2.1.3</ecNumber>
    </recommendedName>
</protein>
<dbReference type="InterPro" id="IPR044137">
    <property type="entry name" value="AcnA_IRP_Swivel"/>
</dbReference>
<accession>A0ABT9L073</accession>
<dbReference type="Pfam" id="PF00694">
    <property type="entry name" value="Aconitase_C"/>
    <property type="match status" value="1"/>
</dbReference>
<dbReference type="PROSITE" id="PS01244">
    <property type="entry name" value="ACONITASE_2"/>
    <property type="match status" value="1"/>
</dbReference>
<proteinExistence type="inferred from homology"/>
<dbReference type="CDD" id="cd01580">
    <property type="entry name" value="AcnA_IRP_Swivel"/>
    <property type="match status" value="1"/>
</dbReference>
<name>A0ABT9L073_9ACTN</name>
<dbReference type="Gene3D" id="6.10.190.10">
    <property type="match status" value="1"/>
</dbReference>
<evidence type="ECO:0000256" key="1">
    <source>
        <dbReference type="ARBA" id="ARBA00001966"/>
    </source>
</evidence>
<evidence type="ECO:0000259" key="7">
    <source>
        <dbReference type="Pfam" id="PF00330"/>
    </source>
</evidence>
<keyword evidence="6" id="KW-0004">4Fe-4S</keyword>
<comment type="caution">
    <text evidence="9">The sequence shown here is derived from an EMBL/GenBank/DDBJ whole genome shotgun (WGS) entry which is preliminary data.</text>
</comment>
<dbReference type="PROSITE" id="PS00450">
    <property type="entry name" value="ACONITASE_1"/>
    <property type="match status" value="1"/>
</dbReference>
<dbReference type="InterPro" id="IPR015928">
    <property type="entry name" value="Aconitase/3IPM_dehydase_swvl"/>
</dbReference>
<evidence type="ECO:0000256" key="5">
    <source>
        <dbReference type="ARBA" id="ARBA00023014"/>
    </source>
</evidence>
<gene>
    <name evidence="9" type="ORF">JOF35_006436</name>
</gene>
<sequence length="910" mass="97816">MSANSFDARSTLQVGDESYEIFRLDKVEGSARLPYSLKVLLENLLRTEDGANITADHIRALGNWDAQAQPSQEIQFTPARVIMQDFTGVPCVVDLATMREAVKELGGDPAKINPLAPAELVIDHSVIADRFGTPDAFTQNVELEYGRNKERYQFLRWGQTAFDEFKVVPPGTGIVHQVNIEHLARTVMVRGGQAYPDTLVGTDSHTTMVNGLGVLGWGVGGIEAEAAMLGQPVSMLIPRVVGFKLTGSLPTGTTATDLVLTITEMLRKHGVVGKFVEFYGEGVASIPLANRATIGNMSPEFGSTAAIFPIDSETISYLKLTGRTEQQLALVEAYAKEQGLWLDPAAEPDFSEKLELDLSTVVPSIAGPKRPQDRIILSEAAEKFAQDVRNYVPVADLDEAGVESFPASDAPAVTNGVPTKPTPVIAPDGSQYEIDHGAVTVAAITSCTNTSNPYVMVAAALVAKKAVEKGLTRKPWVKTTLAPGSKVVMDYYDRAGLTPYLDKLGFNLVGYGCTTCIGNSGPLPEEVSKAVNEADLAVTSVLSGNRNFEGRINPDVKMNYLASPPLVVAYAIAGSMKVDITKDALGIDQDGNPVHLKDIWPSEKEVEEVVASAIGQEMFNTSYADVFAGDAQWQSLPVPTGNTFEWDPESTYVRKPPYFEGLTMDPAPVEDVTGARVLAKLGDSVTTDHISPAGAIKADTPAGKYLTEHGVERRDFNSYGSRRGNHEVMIRGTFANIRLRNQIAPGTEGGYTRDFTQDGGPVSFIYDASQNYQAAGIPLVILAGKEYGSGSSRDWAAKGTALLGVKAVIAESYERIHRSNLIGMGVLPLQFPEGASAEALGLTGEETYHITGVTALNEGGIPETVKVKAVRDGAADVEFDATVRIDTPGEADYYRNGGIMQYVLRSLIRK</sequence>
<feature type="domain" description="Aconitase/3-isopropylmalate dehydratase large subunit alpha/beta/alpha" evidence="7">
    <location>
        <begin position="64"/>
        <end position="574"/>
    </location>
</feature>
<dbReference type="Gene3D" id="3.20.19.10">
    <property type="entry name" value="Aconitase, domain 4"/>
    <property type="match status" value="1"/>
</dbReference>
<organism evidence="9 10">
    <name type="scientific">Streptomyces demainii</name>
    <dbReference type="NCBI Taxonomy" id="588122"/>
    <lineage>
        <taxon>Bacteria</taxon>
        <taxon>Bacillati</taxon>
        <taxon>Actinomycetota</taxon>
        <taxon>Actinomycetes</taxon>
        <taxon>Kitasatosporales</taxon>
        <taxon>Streptomycetaceae</taxon>
        <taxon>Streptomyces</taxon>
    </lineage>
</organism>
<keyword evidence="4 6" id="KW-0408">Iron</keyword>
<dbReference type="InterPro" id="IPR000573">
    <property type="entry name" value="AconitaseA/IPMdHydase_ssu_swvl"/>
</dbReference>
<evidence type="ECO:0000313" key="9">
    <source>
        <dbReference type="EMBL" id="MDP9614098.1"/>
    </source>
</evidence>
<dbReference type="NCBIfam" id="NF006757">
    <property type="entry name" value="PRK09277.1"/>
    <property type="match status" value="1"/>
</dbReference>
<evidence type="ECO:0000256" key="4">
    <source>
        <dbReference type="ARBA" id="ARBA00023004"/>
    </source>
</evidence>
<dbReference type="InterPro" id="IPR015931">
    <property type="entry name" value="Acnase/IPM_dHydase_lsu_aba_1/3"/>
</dbReference>
<keyword evidence="3" id="KW-0479">Metal-binding</keyword>
<dbReference type="NCBIfam" id="NF009520">
    <property type="entry name" value="PRK12881.1"/>
    <property type="match status" value="1"/>
</dbReference>
<dbReference type="InterPro" id="IPR018136">
    <property type="entry name" value="Aconitase_4Fe-4S_BS"/>
</dbReference>
<evidence type="ECO:0000256" key="3">
    <source>
        <dbReference type="ARBA" id="ARBA00022723"/>
    </source>
</evidence>
<dbReference type="SUPFAM" id="SSF53732">
    <property type="entry name" value="Aconitase iron-sulfur domain"/>
    <property type="match status" value="1"/>
</dbReference>
<dbReference type="EMBL" id="JAURUE010000002">
    <property type="protein sequence ID" value="MDP9614098.1"/>
    <property type="molecule type" value="Genomic_DNA"/>
</dbReference>
<dbReference type="GO" id="GO:0003994">
    <property type="term" value="F:aconitate hydratase activity"/>
    <property type="evidence" value="ECO:0007669"/>
    <property type="project" value="UniProtKB-EC"/>
</dbReference>
<comment type="catalytic activity">
    <reaction evidence="6">
        <text>citrate = D-threo-isocitrate</text>
        <dbReference type="Rhea" id="RHEA:10336"/>
        <dbReference type="ChEBI" id="CHEBI:15562"/>
        <dbReference type="ChEBI" id="CHEBI:16947"/>
        <dbReference type="EC" id="4.2.1.3"/>
    </reaction>
</comment>
<dbReference type="SUPFAM" id="SSF52016">
    <property type="entry name" value="LeuD/IlvD-like"/>
    <property type="match status" value="1"/>
</dbReference>
<dbReference type="Proteomes" id="UP001234880">
    <property type="component" value="Unassembled WGS sequence"/>
</dbReference>
<dbReference type="Gene3D" id="3.30.499.10">
    <property type="entry name" value="Aconitase, domain 3"/>
    <property type="match status" value="2"/>
</dbReference>
<dbReference type="PANTHER" id="PTHR11670">
    <property type="entry name" value="ACONITASE/IRON-RESPONSIVE ELEMENT FAMILY MEMBER"/>
    <property type="match status" value="1"/>
</dbReference>
<comment type="cofactor">
    <cofactor evidence="1">
        <name>[4Fe-4S] cluster</name>
        <dbReference type="ChEBI" id="CHEBI:49883"/>
    </cofactor>
</comment>
<feature type="domain" description="Aconitase A/isopropylmalate dehydratase small subunit swivel" evidence="8">
    <location>
        <begin position="704"/>
        <end position="833"/>
    </location>
</feature>
<keyword evidence="5 6" id="KW-0411">Iron-sulfur</keyword>
<comment type="similarity">
    <text evidence="2 6">Belongs to the aconitase/IPM isomerase family.</text>
</comment>
<keyword evidence="10" id="KW-1185">Reference proteome</keyword>
<evidence type="ECO:0000259" key="8">
    <source>
        <dbReference type="Pfam" id="PF00694"/>
    </source>
</evidence>
<dbReference type="EC" id="4.2.1.3" evidence="6"/>
<dbReference type="InterPro" id="IPR006249">
    <property type="entry name" value="Aconitase/IRP2"/>
</dbReference>
<keyword evidence="6 9" id="KW-0456">Lyase</keyword>
<dbReference type="Pfam" id="PF00330">
    <property type="entry name" value="Aconitase"/>
    <property type="match status" value="1"/>
</dbReference>
<evidence type="ECO:0000256" key="6">
    <source>
        <dbReference type="RuleBase" id="RU361275"/>
    </source>
</evidence>
<comment type="function">
    <text evidence="6">Catalyzes the isomerization of citrate to isocitrate via cis-aconitate.</text>
</comment>